<feature type="region of interest" description="Disordered" evidence="1">
    <location>
        <begin position="1"/>
        <end position="33"/>
    </location>
</feature>
<feature type="non-terminal residue" evidence="2">
    <location>
        <position position="195"/>
    </location>
</feature>
<dbReference type="Proteomes" id="UP000292120">
    <property type="component" value="Unassembled WGS sequence"/>
</dbReference>
<name>A0A4Q9GV61_9BURK</name>
<dbReference type="EMBL" id="SIXI01000045">
    <property type="protein sequence ID" value="TBO27171.1"/>
    <property type="molecule type" value="Genomic_DNA"/>
</dbReference>
<dbReference type="NCBIfam" id="NF012211">
    <property type="entry name" value="tand_rpt_95"/>
    <property type="match status" value="2"/>
</dbReference>
<feature type="compositionally biased region" description="Polar residues" evidence="1">
    <location>
        <begin position="124"/>
        <end position="137"/>
    </location>
</feature>
<evidence type="ECO:0000313" key="3">
    <source>
        <dbReference type="Proteomes" id="UP000292120"/>
    </source>
</evidence>
<evidence type="ECO:0000256" key="1">
    <source>
        <dbReference type="SAM" id="MobiDB-lite"/>
    </source>
</evidence>
<dbReference type="AlphaFoldDB" id="A0A4Q9GV61"/>
<dbReference type="InterPro" id="IPR010221">
    <property type="entry name" value="VCBS_dom"/>
</dbReference>
<dbReference type="OrthoDB" id="4648428at2"/>
<dbReference type="RefSeq" id="WP_130969389.1">
    <property type="nucleotide sequence ID" value="NZ_SIXI01000045.1"/>
</dbReference>
<feature type="non-terminal residue" evidence="2">
    <location>
        <position position="1"/>
    </location>
</feature>
<gene>
    <name evidence="2" type="ORF">EYS42_16950</name>
</gene>
<accession>A0A4Q9GV61</accession>
<organism evidence="2 3">
    <name type="scientific">Aquabacterium lacunae</name>
    <dbReference type="NCBI Taxonomy" id="2528630"/>
    <lineage>
        <taxon>Bacteria</taxon>
        <taxon>Pseudomonadati</taxon>
        <taxon>Pseudomonadota</taxon>
        <taxon>Betaproteobacteria</taxon>
        <taxon>Burkholderiales</taxon>
        <taxon>Aquabacterium</taxon>
    </lineage>
</organism>
<feature type="region of interest" description="Disordered" evidence="1">
    <location>
        <begin position="124"/>
        <end position="143"/>
    </location>
</feature>
<dbReference type="Pfam" id="PF17963">
    <property type="entry name" value="Big_9"/>
    <property type="match status" value="2"/>
</dbReference>
<evidence type="ECO:0000313" key="2">
    <source>
        <dbReference type="EMBL" id="TBO27171.1"/>
    </source>
</evidence>
<protein>
    <submittedName>
        <fullName evidence="2">Tandem-95 repeat protein</fullName>
    </submittedName>
</protein>
<proteinExistence type="predicted"/>
<comment type="caution">
    <text evidence="2">The sequence shown here is derived from an EMBL/GenBank/DDBJ whole genome shotgun (WGS) entry which is preliminary data.</text>
</comment>
<sequence length="195" mass="20516">ARNDVVGGDEDTPFSFDPRANDTDPENNPLTILTVNGQPISVTQPVVIAGKGTVSMKPDGSLEFTPVKDYNGSFDVPYTVSDGQPGSVPQQASITVTIAPKNDLPTPNPEDPEFDPVTNKFVATTNEDTPVSGTVTATDVDGDKPTYALSTDTAKQPQHGTVTVNTDGSWTYTPAPNYNGEDVFTVLIDDGKGGV</sequence>
<reference evidence="2 3" key="1">
    <citation type="submission" date="2019-02" db="EMBL/GenBank/DDBJ databases">
        <title>Aquabacterium sp. strain KMB7.</title>
        <authorList>
            <person name="Chen W.-M."/>
        </authorList>
    </citation>
    <scope>NUCLEOTIDE SEQUENCE [LARGE SCALE GENOMIC DNA]</scope>
    <source>
        <strain evidence="2 3">KMB7</strain>
    </source>
</reference>
<dbReference type="NCBIfam" id="TIGR01965">
    <property type="entry name" value="VCBS_repeat"/>
    <property type="match status" value="1"/>
</dbReference>
<keyword evidence="3" id="KW-1185">Reference proteome</keyword>
<feature type="region of interest" description="Disordered" evidence="1">
    <location>
        <begin position="149"/>
        <end position="168"/>
    </location>
</feature>
<dbReference type="Gene3D" id="2.60.40.2810">
    <property type="match status" value="2"/>
</dbReference>